<keyword evidence="1" id="KW-0472">Membrane</keyword>
<dbReference type="AlphaFoldDB" id="A0A7V4LD43"/>
<evidence type="ECO:0000256" key="2">
    <source>
        <dbReference type="SAM" id="SignalP"/>
    </source>
</evidence>
<feature type="chain" id="PRO_5030745743" description="Secreted protein with PEP-CTERM sorting signal" evidence="2">
    <location>
        <begin position="25"/>
        <end position="288"/>
    </location>
</feature>
<reference evidence="3" key="1">
    <citation type="journal article" date="2020" name="mSystems">
        <title>Genome- and Community-Level Interaction Insights into Carbon Utilization and Element Cycling Functions of Hydrothermarchaeota in Hydrothermal Sediment.</title>
        <authorList>
            <person name="Zhou Z."/>
            <person name="Liu Y."/>
            <person name="Xu W."/>
            <person name="Pan J."/>
            <person name="Luo Z.H."/>
            <person name="Li M."/>
        </authorList>
    </citation>
    <scope>NUCLEOTIDE SEQUENCE [LARGE SCALE GENOMIC DNA]</scope>
    <source>
        <strain evidence="3">SpSt-548</strain>
    </source>
</reference>
<protein>
    <recommendedName>
        <fullName evidence="4">Secreted protein with PEP-CTERM sorting signal</fullName>
    </recommendedName>
</protein>
<keyword evidence="2" id="KW-0732">Signal</keyword>
<accession>A0A7V4LD43</accession>
<evidence type="ECO:0008006" key="4">
    <source>
        <dbReference type="Google" id="ProtNLM"/>
    </source>
</evidence>
<dbReference type="InterPro" id="IPR038765">
    <property type="entry name" value="Papain-like_cys_pep_sf"/>
</dbReference>
<evidence type="ECO:0000256" key="1">
    <source>
        <dbReference type="SAM" id="Phobius"/>
    </source>
</evidence>
<evidence type="ECO:0000313" key="3">
    <source>
        <dbReference type="EMBL" id="HGS05596.1"/>
    </source>
</evidence>
<dbReference type="EMBL" id="DSXI01000450">
    <property type="protein sequence ID" value="HGS05596.1"/>
    <property type="molecule type" value="Genomic_DNA"/>
</dbReference>
<feature type="transmembrane region" description="Helical" evidence="1">
    <location>
        <begin position="258"/>
        <end position="276"/>
    </location>
</feature>
<dbReference type="Gene3D" id="3.90.70.10">
    <property type="entry name" value="Cysteine proteinases"/>
    <property type="match status" value="1"/>
</dbReference>
<comment type="caution">
    <text evidence="3">The sequence shown here is derived from an EMBL/GenBank/DDBJ whole genome shotgun (WGS) entry which is preliminary data.</text>
</comment>
<sequence length="288" mass="31829">MKRLSGCLMAVMLLMGVGAAPALAATYFIYDQYGGTWHDANKTAANTEDDLMCWAATASNILAWGGWGTAAYNTSDQIFKHFQDHWTDNVGYISWGWAWWFNGFNPEYRYISYIDVPGGGNFYPHLNLNDYYASASGPNVMADIANLLRLGKGVGLVISNNMSSSHAVTAWGFGYSADGLYTSIFFTDSDDGLTALREYSLIWQNDGWYLKEKLDAYGGYSLNGWKISYVQALGYFSIAEAADNNSIDIAASVAPVPLAPSWVFFGMGVGALFLLVRRRLNQQNSWRA</sequence>
<organism evidence="3">
    <name type="scientific">Desulfobacca acetoxidans</name>
    <dbReference type="NCBI Taxonomy" id="60893"/>
    <lineage>
        <taxon>Bacteria</taxon>
        <taxon>Pseudomonadati</taxon>
        <taxon>Thermodesulfobacteriota</taxon>
        <taxon>Desulfobaccia</taxon>
        <taxon>Desulfobaccales</taxon>
        <taxon>Desulfobaccaceae</taxon>
        <taxon>Desulfobacca</taxon>
    </lineage>
</organism>
<dbReference type="SUPFAM" id="SSF54001">
    <property type="entry name" value="Cysteine proteinases"/>
    <property type="match status" value="1"/>
</dbReference>
<name>A0A7V4LD43_9BACT</name>
<keyword evidence="1" id="KW-0812">Transmembrane</keyword>
<feature type="signal peptide" evidence="2">
    <location>
        <begin position="1"/>
        <end position="24"/>
    </location>
</feature>
<proteinExistence type="predicted"/>
<keyword evidence="1" id="KW-1133">Transmembrane helix</keyword>
<gene>
    <name evidence="3" type="ORF">ENT08_07660</name>
</gene>